<gene>
    <name evidence="3" type="primary">LOC108682379</name>
</gene>
<dbReference type="Proteomes" id="UP000694843">
    <property type="component" value="Unplaced"/>
</dbReference>
<dbReference type="PROSITE" id="PS50815">
    <property type="entry name" value="HORMA"/>
    <property type="match status" value="1"/>
</dbReference>
<dbReference type="AlphaFoldDB" id="A0A8B7PLH0"/>
<name>A0A8B7PLH0_HYAAZ</name>
<dbReference type="PANTHER" id="PTHR11842">
    <property type="entry name" value="MITOTIC SPINDLE ASSEMBLY CHECKPOINT PROTEIN MAD2"/>
    <property type="match status" value="1"/>
</dbReference>
<protein>
    <submittedName>
        <fullName evidence="3">Mitotic spindle assembly checkpoint protein MAD2B isoform X2</fullName>
    </submittedName>
</protein>
<evidence type="ECO:0000313" key="3">
    <source>
        <dbReference type="RefSeq" id="XP_018027023.1"/>
    </source>
</evidence>
<dbReference type="GeneID" id="108682379"/>
<dbReference type="InterPro" id="IPR045091">
    <property type="entry name" value="Mad2-like"/>
</dbReference>
<dbReference type="RefSeq" id="XP_018027023.1">
    <property type="nucleotide sequence ID" value="XM_018171534.2"/>
</dbReference>
<dbReference type="PANTHER" id="PTHR11842:SF10">
    <property type="entry name" value="MITOTIC SPINDLE ASSEMBLY CHECKPOINT PROTEIN MAD2B"/>
    <property type="match status" value="1"/>
</dbReference>
<sequence length="211" mass="23273">MTYTGQSSMICLQASEIYNLQKRTSPFTRPRGAEYSANHSRMCLHPGVCAYIHDIVEGAKPLLQTGSLKALQLVVTAPDNGRALEKFVFRLSQNSIIPADLRKVELSQLEESFRALCLKLSVSDNLLKPLPPRCSYKILLQLPMESLGSLHSKQVSDGAERAWIAAEPTDDMINVPKVVPLKDLSCELCSLQLYVEQTTDDYGHVAIAGPS</sequence>
<accession>A0A8B7PLH0</accession>
<dbReference type="Gene3D" id="3.30.900.10">
    <property type="entry name" value="HORMA domain"/>
    <property type="match status" value="1"/>
</dbReference>
<keyword evidence="2" id="KW-1185">Reference proteome</keyword>
<feature type="domain" description="HORMA" evidence="1">
    <location>
        <begin position="1"/>
        <end position="195"/>
    </location>
</feature>
<dbReference type="InterPro" id="IPR003511">
    <property type="entry name" value="HORMA_dom"/>
</dbReference>
<reference evidence="3" key="1">
    <citation type="submission" date="2025-08" db="UniProtKB">
        <authorList>
            <consortium name="RefSeq"/>
        </authorList>
    </citation>
    <scope>IDENTIFICATION</scope>
    <source>
        <tissue evidence="3">Whole organism</tissue>
    </source>
</reference>
<evidence type="ECO:0000259" key="1">
    <source>
        <dbReference type="PROSITE" id="PS50815"/>
    </source>
</evidence>
<dbReference type="CTD" id="40677"/>
<evidence type="ECO:0000313" key="2">
    <source>
        <dbReference type="Proteomes" id="UP000694843"/>
    </source>
</evidence>
<dbReference type="GO" id="GO:0016035">
    <property type="term" value="C:zeta DNA polymerase complex"/>
    <property type="evidence" value="ECO:0007669"/>
    <property type="project" value="TreeGrafter"/>
</dbReference>
<organism evidence="2 3">
    <name type="scientific">Hyalella azteca</name>
    <name type="common">Amphipod</name>
    <dbReference type="NCBI Taxonomy" id="294128"/>
    <lineage>
        <taxon>Eukaryota</taxon>
        <taxon>Metazoa</taxon>
        <taxon>Ecdysozoa</taxon>
        <taxon>Arthropoda</taxon>
        <taxon>Crustacea</taxon>
        <taxon>Multicrustacea</taxon>
        <taxon>Malacostraca</taxon>
        <taxon>Eumalacostraca</taxon>
        <taxon>Peracarida</taxon>
        <taxon>Amphipoda</taxon>
        <taxon>Senticaudata</taxon>
        <taxon>Talitrida</taxon>
        <taxon>Talitroidea</taxon>
        <taxon>Hyalellidae</taxon>
        <taxon>Hyalella</taxon>
    </lineage>
</organism>
<dbReference type="SUPFAM" id="SSF56019">
    <property type="entry name" value="The spindle assembly checkpoint protein mad2"/>
    <property type="match status" value="1"/>
</dbReference>
<dbReference type="OrthoDB" id="6348539at2759"/>
<proteinExistence type="predicted"/>
<dbReference type="InterPro" id="IPR036570">
    <property type="entry name" value="HORMA_dom_sf"/>
</dbReference>